<protein>
    <submittedName>
        <fullName evidence="2">Uncharacterized protein</fullName>
    </submittedName>
</protein>
<organism evidence="2">
    <name type="scientific">uncultured Craurococcus sp</name>
    <dbReference type="NCBI Taxonomy" id="1135998"/>
    <lineage>
        <taxon>Bacteria</taxon>
        <taxon>Pseudomonadati</taxon>
        <taxon>Pseudomonadota</taxon>
        <taxon>Alphaproteobacteria</taxon>
        <taxon>Acetobacterales</taxon>
        <taxon>Acetobacteraceae</taxon>
        <taxon>Craurococcus</taxon>
        <taxon>environmental samples</taxon>
    </lineage>
</organism>
<gene>
    <name evidence="2" type="ORF">AVDCRST_MAG27-387</name>
</gene>
<name>A0A6J4HBQ5_9PROT</name>
<evidence type="ECO:0000256" key="1">
    <source>
        <dbReference type="SAM" id="MobiDB-lite"/>
    </source>
</evidence>
<dbReference type="EMBL" id="CADCTD010000007">
    <property type="protein sequence ID" value="CAA9219073.1"/>
    <property type="molecule type" value="Genomic_DNA"/>
</dbReference>
<sequence length="73" mass="7968">ARHPRRRTAHRPRAGARFAARRLAPLALGRRARPRRADRPAAGACAVRRGGGPARRDAAARLPARPLDRTPPL</sequence>
<accession>A0A6J4HBQ5</accession>
<dbReference type="AlphaFoldDB" id="A0A6J4HBQ5"/>
<feature type="non-terminal residue" evidence="2">
    <location>
        <position position="73"/>
    </location>
</feature>
<feature type="non-terminal residue" evidence="2">
    <location>
        <position position="1"/>
    </location>
</feature>
<feature type="region of interest" description="Disordered" evidence="1">
    <location>
        <begin position="21"/>
        <end position="73"/>
    </location>
</feature>
<evidence type="ECO:0000313" key="2">
    <source>
        <dbReference type="EMBL" id="CAA9219073.1"/>
    </source>
</evidence>
<proteinExistence type="predicted"/>
<reference evidence="2" key="1">
    <citation type="submission" date="2020-02" db="EMBL/GenBank/DDBJ databases">
        <authorList>
            <person name="Meier V. D."/>
        </authorList>
    </citation>
    <scope>NUCLEOTIDE SEQUENCE</scope>
    <source>
        <strain evidence="2">AVDCRST_MAG27</strain>
    </source>
</reference>